<feature type="binding site" evidence="15">
    <location>
        <position position="172"/>
    </location>
    <ligand>
        <name>NAD(+)</name>
        <dbReference type="ChEBI" id="CHEBI:57540"/>
    </ligand>
</feature>
<dbReference type="InterPro" id="IPR036420">
    <property type="entry name" value="BRCT_dom_sf"/>
</dbReference>
<dbReference type="EC" id="6.5.1.2" evidence="2 15"/>
<dbReference type="SUPFAM" id="SSF50249">
    <property type="entry name" value="Nucleic acid-binding proteins"/>
    <property type="match status" value="1"/>
</dbReference>
<dbReference type="Pfam" id="PF03120">
    <property type="entry name" value="OB_DNA_ligase"/>
    <property type="match status" value="1"/>
</dbReference>
<feature type="binding site" evidence="15">
    <location>
        <position position="430"/>
    </location>
    <ligand>
        <name>Zn(2+)</name>
        <dbReference type="ChEBI" id="CHEBI:29105"/>
    </ligand>
</feature>
<keyword evidence="4 15" id="KW-0436">Ligase</keyword>
<feature type="binding site" evidence="15">
    <location>
        <position position="135"/>
    </location>
    <ligand>
        <name>NAD(+)</name>
        <dbReference type="ChEBI" id="CHEBI:57540"/>
    </ligand>
</feature>
<dbReference type="InterPro" id="IPR001679">
    <property type="entry name" value="DNA_ligase"/>
</dbReference>
<dbReference type="InterPro" id="IPR041663">
    <property type="entry name" value="DisA/LigA_HHH"/>
</dbReference>
<evidence type="ECO:0000256" key="2">
    <source>
        <dbReference type="ARBA" id="ARBA00012722"/>
    </source>
</evidence>
<comment type="cofactor">
    <cofactor evidence="15">
        <name>Mg(2+)</name>
        <dbReference type="ChEBI" id="CHEBI:18420"/>
    </cofactor>
    <cofactor evidence="15">
        <name>Mn(2+)</name>
        <dbReference type="ChEBI" id="CHEBI:29035"/>
    </cofactor>
</comment>
<reference evidence="17" key="2">
    <citation type="journal article" date="2021" name="PeerJ">
        <title>Extensive microbial diversity within the chicken gut microbiome revealed by metagenomics and culture.</title>
        <authorList>
            <person name="Gilroy R."/>
            <person name="Ravi A."/>
            <person name="Getino M."/>
            <person name="Pursley I."/>
            <person name="Horton D.L."/>
            <person name="Alikhan N.F."/>
            <person name="Baker D."/>
            <person name="Gharbi K."/>
            <person name="Hall N."/>
            <person name="Watson M."/>
            <person name="Adriaenssens E.M."/>
            <person name="Foster-Nyarko E."/>
            <person name="Jarju S."/>
            <person name="Secka A."/>
            <person name="Antonio M."/>
            <person name="Oren A."/>
            <person name="Chaudhuri R.R."/>
            <person name="La Ragione R."/>
            <person name="Hildebrand F."/>
            <person name="Pallen M.J."/>
        </authorList>
    </citation>
    <scope>NUCLEOTIDE SEQUENCE</scope>
    <source>
        <strain evidence="17">G3-4614</strain>
    </source>
</reference>
<dbReference type="Pfam" id="PF12826">
    <property type="entry name" value="HHH_2"/>
    <property type="match status" value="1"/>
</dbReference>
<keyword evidence="6 15" id="KW-0479">Metal-binding</keyword>
<evidence type="ECO:0000256" key="10">
    <source>
        <dbReference type="ARBA" id="ARBA00023027"/>
    </source>
</evidence>
<dbReference type="InterPro" id="IPR004150">
    <property type="entry name" value="NAD_DNA_ligase_OB"/>
</dbReference>
<organism evidence="17 18">
    <name type="scientific">Candidatus Caccoplasma merdipullorum</name>
    <dbReference type="NCBI Taxonomy" id="2840718"/>
    <lineage>
        <taxon>Bacteria</taxon>
        <taxon>Pseudomonadati</taxon>
        <taxon>Bacteroidota</taxon>
        <taxon>Bacteroidia</taxon>
        <taxon>Bacteroidales</taxon>
        <taxon>Bacteroidaceae</taxon>
        <taxon>Bacteroidaceae incertae sedis</taxon>
        <taxon>Candidatus Caccoplasma</taxon>
    </lineage>
</organism>
<dbReference type="InterPro" id="IPR001357">
    <property type="entry name" value="BRCT_dom"/>
</dbReference>
<proteinExistence type="inferred from homology"/>
<evidence type="ECO:0000256" key="7">
    <source>
        <dbReference type="ARBA" id="ARBA00022763"/>
    </source>
</evidence>
<dbReference type="CDD" id="cd00114">
    <property type="entry name" value="LIGANc"/>
    <property type="match status" value="1"/>
</dbReference>
<dbReference type="GO" id="GO:0006281">
    <property type="term" value="P:DNA repair"/>
    <property type="evidence" value="ECO:0007669"/>
    <property type="project" value="UniProtKB-KW"/>
</dbReference>
<evidence type="ECO:0000256" key="4">
    <source>
        <dbReference type="ARBA" id="ARBA00022598"/>
    </source>
</evidence>
<dbReference type="SUPFAM" id="SSF56091">
    <property type="entry name" value="DNA ligase/mRNA capping enzyme, catalytic domain"/>
    <property type="match status" value="1"/>
</dbReference>
<evidence type="ECO:0000313" key="17">
    <source>
        <dbReference type="EMBL" id="MBO8437997.1"/>
    </source>
</evidence>
<feature type="binding site" evidence="15">
    <location>
        <begin position="82"/>
        <end position="83"/>
    </location>
    <ligand>
        <name>NAD(+)</name>
        <dbReference type="ChEBI" id="CHEBI:57540"/>
    </ligand>
</feature>
<evidence type="ECO:0000256" key="11">
    <source>
        <dbReference type="ARBA" id="ARBA00023204"/>
    </source>
</evidence>
<dbReference type="SMART" id="SM00532">
    <property type="entry name" value="LIGANc"/>
    <property type="match status" value="1"/>
</dbReference>
<sequence length="669" mass="75040">MEQIIKAEIETLRKQLDEHNYNYYVLNMPVISDKEFDDMMAKLQQLEAEHPEYYDADSPTQRVGSDISDGFAQIEHRYPMLSLGNTYTADEVKAFYERVATLLNEPFTITAELKFDGTSISLTYEKGRLVRAVTRGDGTKGDDVTANVKTIRSVPLRLRGNDYPDNFEMRGEVLMPWKVFEKLNKEREEQEEPLFANPRNAASGTLKLQNPATVASRGLDTYLYYMLGENLPTDSHYENMQKARRWGFKISEAMRLCKTLDDMMDYIAYWDDARKNLPVATDGIVFKVSSISQQRQLGYTAKSPRWAIAYKFQAERALTKLNSVSFQVGRTGAVTPVANLTPVQLSGTTVKRASLHNADIIENLDLHIGDMVYVEKGGEIIPKITGVDKTARSIWTGEKVRFIKECPVCGTPLIRYEGEAAHYCPNDTGCAPQITGKIEHYISRKAMDIEGIGSETVELFYRMGLLRDASDLYKLQAEQIASLERLGDKSASNMIDGIKASLKVPFERVVYALGIRFVGETVAKKLAFAFKNIDALVGATEEELLSVDEIGIKIATSVRAYFAEERNMEFVGRLKEAGVQMSLSEERLQSFKDKLHGATIVISGTFSKHSRDEYKSMIEAYGGKNTGSVSSKTDYILAGENMGPSKLEKAVKLGVKIITEDEFLNMVSD</sequence>
<dbReference type="Pfam" id="PF22745">
    <property type="entry name" value="Nlig-Ia"/>
    <property type="match status" value="1"/>
</dbReference>
<dbReference type="GO" id="GO:0003677">
    <property type="term" value="F:DNA binding"/>
    <property type="evidence" value="ECO:0007669"/>
    <property type="project" value="InterPro"/>
</dbReference>
<dbReference type="FunFam" id="2.40.50.140:FF:000012">
    <property type="entry name" value="DNA ligase"/>
    <property type="match status" value="1"/>
</dbReference>
<feature type="binding site" evidence="15">
    <location>
        <position position="406"/>
    </location>
    <ligand>
        <name>Zn(2+)</name>
        <dbReference type="ChEBI" id="CHEBI:29105"/>
    </ligand>
</feature>
<keyword evidence="12 15" id="KW-0464">Manganese</keyword>
<name>A0A9D9E3F3_9BACT</name>
<dbReference type="SMART" id="SM00292">
    <property type="entry name" value="BRCT"/>
    <property type="match status" value="1"/>
</dbReference>
<dbReference type="SMART" id="SM00278">
    <property type="entry name" value="HhH1"/>
    <property type="match status" value="4"/>
</dbReference>
<dbReference type="Gene3D" id="3.30.470.30">
    <property type="entry name" value="DNA ligase/mRNA capping enzyme"/>
    <property type="match status" value="1"/>
</dbReference>
<dbReference type="Proteomes" id="UP000823636">
    <property type="component" value="Unassembled WGS sequence"/>
</dbReference>
<dbReference type="InterPro" id="IPR004149">
    <property type="entry name" value="Znf_DNAligase_C4"/>
</dbReference>
<dbReference type="InterPro" id="IPR013839">
    <property type="entry name" value="DNAligase_adenylation"/>
</dbReference>
<keyword evidence="11 15" id="KW-0234">DNA repair</keyword>
<dbReference type="NCBIfam" id="TIGR00575">
    <property type="entry name" value="dnlj"/>
    <property type="match status" value="1"/>
</dbReference>
<dbReference type="InterPro" id="IPR033136">
    <property type="entry name" value="DNA_ligase_CS"/>
</dbReference>
<dbReference type="PANTHER" id="PTHR23389">
    <property type="entry name" value="CHROMOSOME TRANSMISSION FIDELITY FACTOR 18"/>
    <property type="match status" value="1"/>
</dbReference>
<dbReference type="Pfam" id="PF03119">
    <property type="entry name" value="DNA_ligase_ZBD"/>
    <property type="match status" value="1"/>
</dbReference>
<comment type="caution">
    <text evidence="17">The sequence shown here is derived from an EMBL/GenBank/DDBJ whole genome shotgun (WGS) entry which is preliminary data.</text>
</comment>
<dbReference type="GO" id="GO:0046872">
    <property type="term" value="F:metal ion binding"/>
    <property type="evidence" value="ECO:0007669"/>
    <property type="project" value="UniProtKB-KW"/>
</dbReference>
<comment type="catalytic activity">
    <reaction evidence="13 15">
        <text>NAD(+) + (deoxyribonucleotide)n-3'-hydroxyl + 5'-phospho-(deoxyribonucleotide)m = (deoxyribonucleotide)n+m + AMP + beta-nicotinamide D-nucleotide.</text>
        <dbReference type="EC" id="6.5.1.2"/>
    </reaction>
</comment>
<keyword evidence="8 15" id="KW-0862">Zinc</keyword>
<evidence type="ECO:0000259" key="16">
    <source>
        <dbReference type="PROSITE" id="PS50172"/>
    </source>
</evidence>
<evidence type="ECO:0000256" key="6">
    <source>
        <dbReference type="ARBA" id="ARBA00022723"/>
    </source>
</evidence>
<comment type="function">
    <text evidence="1 15">DNA ligase that catalyzes the formation of phosphodiester linkages between 5'-phosphoryl and 3'-hydroxyl groups in double-stranded DNA using NAD as a coenzyme and as the energy source for the reaction. It is essential for DNA replication and repair of damaged DNA.</text>
</comment>
<keyword evidence="10 15" id="KW-0520">NAD</keyword>
<dbReference type="HAMAP" id="MF_01588">
    <property type="entry name" value="DNA_ligase_A"/>
    <property type="match status" value="1"/>
</dbReference>
<feature type="binding site" evidence="15">
    <location>
        <position position="424"/>
    </location>
    <ligand>
        <name>Zn(2+)</name>
        <dbReference type="ChEBI" id="CHEBI:29105"/>
    </ligand>
</feature>
<dbReference type="Gene3D" id="3.40.50.10190">
    <property type="entry name" value="BRCT domain"/>
    <property type="match status" value="1"/>
</dbReference>
<reference evidence="17" key="1">
    <citation type="submission" date="2020-10" db="EMBL/GenBank/DDBJ databases">
        <authorList>
            <person name="Gilroy R."/>
        </authorList>
    </citation>
    <scope>NUCLEOTIDE SEQUENCE</scope>
    <source>
        <strain evidence="17">G3-4614</strain>
    </source>
</reference>
<dbReference type="FunFam" id="6.20.10.30:FF:000005">
    <property type="entry name" value="DNA ligase"/>
    <property type="match status" value="1"/>
</dbReference>
<dbReference type="InterPro" id="IPR003583">
    <property type="entry name" value="Hlx-hairpin-Hlx_DNA-bd_motif"/>
</dbReference>
<dbReference type="InterPro" id="IPR013840">
    <property type="entry name" value="DNAligase_N"/>
</dbReference>
<dbReference type="FunFam" id="1.10.150.20:FF:000007">
    <property type="entry name" value="DNA ligase"/>
    <property type="match status" value="1"/>
</dbReference>
<dbReference type="FunFam" id="1.10.287.610:FF:000002">
    <property type="entry name" value="DNA ligase"/>
    <property type="match status" value="1"/>
</dbReference>
<dbReference type="AlphaFoldDB" id="A0A9D9E3F3"/>
<dbReference type="Gene3D" id="6.20.10.30">
    <property type="match status" value="1"/>
</dbReference>
<dbReference type="PIRSF" id="PIRSF001604">
    <property type="entry name" value="LigA"/>
    <property type="match status" value="1"/>
</dbReference>
<feature type="binding site" evidence="15">
    <location>
        <begin position="33"/>
        <end position="37"/>
    </location>
    <ligand>
        <name>NAD(+)</name>
        <dbReference type="ChEBI" id="CHEBI:57540"/>
    </ligand>
</feature>
<evidence type="ECO:0000256" key="1">
    <source>
        <dbReference type="ARBA" id="ARBA00004067"/>
    </source>
</evidence>
<dbReference type="Pfam" id="PF01653">
    <property type="entry name" value="DNA_ligase_aden"/>
    <property type="match status" value="1"/>
</dbReference>
<dbReference type="GO" id="GO:0006260">
    <property type="term" value="P:DNA replication"/>
    <property type="evidence" value="ECO:0007669"/>
    <property type="project" value="UniProtKB-KW"/>
</dbReference>
<keyword evidence="7 15" id="KW-0227">DNA damage</keyword>
<dbReference type="PROSITE" id="PS01056">
    <property type="entry name" value="DNA_LIGASE_N2"/>
    <property type="match status" value="1"/>
</dbReference>
<dbReference type="PANTHER" id="PTHR23389:SF9">
    <property type="entry name" value="DNA LIGASE"/>
    <property type="match status" value="1"/>
</dbReference>
<dbReference type="EMBL" id="JADIMW010000036">
    <property type="protein sequence ID" value="MBO8437997.1"/>
    <property type="molecule type" value="Genomic_DNA"/>
</dbReference>
<evidence type="ECO:0000256" key="9">
    <source>
        <dbReference type="ARBA" id="ARBA00022842"/>
    </source>
</evidence>
<evidence type="ECO:0000256" key="12">
    <source>
        <dbReference type="ARBA" id="ARBA00023211"/>
    </source>
</evidence>
<dbReference type="SUPFAM" id="SSF47781">
    <property type="entry name" value="RuvA domain 2-like"/>
    <property type="match status" value="1"/>
</dbReference>
<dbReference type="Gene3D" id="2.40.50.140">
    <property type="entry name" value="Nucleic acid-binding proteins"/>
    <property type="match status" value="1"/>
</dbReference>
<dbReference type="Gene3D" id="1.10.287.610">
    <property type="entry name" value="Helix hairpin bin"/>
    <property type="match status" value="1"/>
</dbReference>
<keyword evidence="9 15" id="KW-0460">Magnesium</keyword>
<dbReference type="SUPFAM" id="SSF52113">
    <property type="entry name" value="BRCT domain"/>
    <property type="match status" value="1"/>
</dbReference>
<dbReference type="PROSITE" id="PS50172">
    <property type="entry name" value="BRCT"/>
    <property type="match status" value="1"/>
</dbReference>
<feature type="active site" description="N6-AMP-lysine intermediate" evidence="15">
    <location>
        <position position="114"/>
    </location>
</feature>
<evidence type="ECO:0000256" key="3">
    <source>
        <dbReference type="ARBA" id="ARBA00013308"/>
    </source>
</evidence>
<evidence type="ECO:0000313" key="18">
    <source>
        <dbReference type="Proteomes" id="UP000823636"/>
    </source>
</evidence>
<dbReference type="NCBIfam" id="NF005932">
    <property type="entry name" value="PRK07956.1"/>
    <property type="match status" value="1"/>
</dbReference>
<dbReference type="FunFam" id="1.10.150.20:FF:000006">
    <property type="entry name" value="DNA ligase"/>
    <property type="match status" value="1"/>
</dbReference>
<dbReference type="FunFam" id="3.30.470.30:FF:000001">
    <property type="entry name" value="DNA ligase"/>
    <property type="match status" value="1"/>
</dbReference>
<dbReference type="GO" id="GO:0003911">
    <property type="term" value="F:DNA ligase (NAD+) activity"/>
    <property type="evidence" value="ECO:0007669"/>
    <property type="project" value="UniProtKB-UniRule"/>
</dbReference>
<dbReference type="Gene3D" id="1.10.150.20">
    <property type="entry name" value="5' to 3' exonuclease, C-terminal subdomain"/>
    <property type="match status" value="2"/>
</dbReference>
<evidence type="ECO:0000256" key="15">
    <source>
        <dbReference type="HAMAP-Rule" id="MF_01588"/>
    </source>
</evidence>
<dbReference type="InterPro" id="IPR012340">
    <property type="entry name" value="NA-bd_OB-fold"/>
</dbReference>
<evidence type="ECO:0000256" key="5">
    <source>
        <dbReference type="ARBA" id="ARBA00022705"/>
    </source>
</evidence>
<keyword evidence="5 15" id="KW-0235">DNA replication</keyword>
<comment type="similarity">
    <text evidence="14 15">Belongs to the NAD-dependent DNA ligase family. LigA subfamily.</text>
</comment>
<gene>
    <name evidence="15 17" type="primary">ligA</name>
    <name evidence="17" type="ORF">IAC54_03740</name>
</gene>
<evidence type="ECO:0000256" key="13">
    <source>
        <dbReference type="ARBA" id="ARBA00034005"/>
    </source>
</evidence>
<protein>
    <recommendedName>
        <fullName evidence="3 15">DNA ligase</fullName>
        <ecNumber evidence="2 15">6.5.1.2</ecNumber>
    </recommendedName>
    <alternativeName>
        <fullName evidence="15">Polydeoxyribonucleotide synthase [NAD(+)]</fullName>
    </alternativeName>
</protein>
<dbReference type="Pfam" id="PF00533">
    <property type="entry name" value="BRCT"/>
    <property type="match status" value="1"/>
</dbReference>
<feature type="domain" description="BRCT" evidence="16">
    <location>
        <begin position="590"/>
        <end position="669"/>
    </location>
</feature>
<dbReference type="InterPro" id="IPR010994">
    <property type="entry name" value="RuvA_2-like"/>
</dbReference>
<dbReference type="GO" id="GO:0005829">
    <property type="term" value="C:cytosol"/>
    <property type="evidence" value="ECO:0007669"/>
    <property type="project" value="TreeGrafter"/>
</dbReference>
<feature type="binding site" evidence="15">
    <location>
        <position position="409"/>
    </location>
    <ligand>
        <name>Zn(2+)</name>
        <dbReference type="ChEBI" id="CHEBI:29105"/>
    </ligand>
</feature>
<feature type="binding site" evidence="15">
    <location>
        <position position="311"/>
    </location>
    <ligand>
        <name>NAD(+)</name>
        <dbReference type="ChEBI" id="CHEBI:57540"/>
    </ligand>
</feature>
<evidence type="ECO:0000256" key="14">
    <source>
        <dbReference type="ARBA" id="ARBA00060881"/>
    </source>
</evidence>
<feature type="binding site" evidence="15">
    <location>
        <position position="112"/>
    </location>
    <ligand>
        <name>NAD(+)</name>
        <dbReference type="ChEBI" id="CHEBI:57540"/>
    </ligand>
</feature>
<feature type="binding site" evidence="15">
    <location>
        <position position="287"/>
    </location>
    <ligand>
        <name>NAD(+)</name>
        <dbReference type="ChEBI" id="CHEBI:57540"/>
    </ligand>
</feature>
<evidence type="ECO:0000256" key="8">
    <source>
        <dbReference type="ARBA" id="ARBA00022833"/>
    </source>
</evidence>
<accession>A0A9D9E3F3</accession>